<dbReference type="Pfam" id="PF18264">
    <property type="entry name" value="preSET_CXC"/>
    <property type="match status" value="1"/>
</dbReference>
<organism evidence="11 12">
    <name type="scientific">Panagrellus redivivus</name>
    <name type="common">Microworm</name>
    <dbReference type="NCBI Taxonomy" id="6233"/>
    <lineage>
        <taxon>Eukaryota</taxon>
        <taxon>Metazoa</taxon>
        <taxon>Ecdysozoa</taxon>
        <taxon>Nematoda</taxon>
        <taxon>Chromadorea</taxon>
        <taxon>Rhabditida</taxon>
        <taxon>Tylenchina</taxon>
        <taxon>Panagrolaimomorpha</taxon>
        <taxon>Panagrolaimoidea</taxon>
        <taxon>Panagrolaimidae</taxon>
        <taxon>Panagrellus</taxon>
    </lineage>
</organism>
<dbReference type="Pfam" id="PF00856">
    <property type="entry name" value="SET"/>
    <property type="match status" value="1"/>
</dbReference>
<feature type="compositionally biased region" description="Basic residues" evidence="8">
    <location>
        <begin position="343"/>
        <end position="353"/>
    </location>
</feature>
<dbReference type="SMART" id="SM00317">
    <property type="entry name" value="SET"/>
    <property type="match status" value="1"/>
</dbReference>
<dbReference type="PROSITE" id="PS51633">
    <property type="entry name" value="CXC"/>
    <property type="match status" value="1"/>
</dbReference>
<evidence type="ECO:0000256" key="4">
    <source>
        <dbReference type="ARBA" id="ARBA00022691"/>
    </source>
</evidence>
<sequence length="712" mass="80840">MGRQLKEQRSKQTGRVQPKSKRARQVDDEATTSAADEPSEFDSSYAHESESIYIPDEAIVAQIPEVYAEVSAEYWHRVDSVGYKFIKPEETLPLHTYEFPPELELIADTEDMEVDMSIVGEYEDAKDEVHKVKAFYLGEVPTFPTMRYWTHTNVNIVGQSEYALSHLPYLGDEVSDKDVLEDLLETYDEGIHGQSEGCGDIMNDYLLFKLVEQLLKKNNLEDHGNDLIKVMSSVYHEFPNKASARDLVSMYPDLVVRFDPDNAVKRTTLYNEFGEFTQVFPASAVLSSTAHLMCKRCATIDCIFHSASVTMNDVHIERDNDIIGPGTKPCSEFCYRHFEAKSPKKVGGGKRRNSAASPHKSAKNEANQPEPEWTAHEKTVVNTLMAAKLSSNCRLQQIMSTLVRTPPKTCKQVYDYIKANEASFDNDISDPTQLYKNKRKIEPATNSHHRMFRSINGGRLNNNKPYRSCNHLGECSRKNGCSCRLNDLMCTKYCGCPVDCQVRFPGCRCRPGNCRSKMCQCFYAGWECDPDLCVECNCQITDDSGEVLVCRNVNIQRSYQRKLYIAASEVSGVGCFAAEHIPKGEFIGEYVGEIITQDEAERRGKVYDKFKCSYLFSLNHEQAVDATRVGNVVRFVNHSKHPNCRARVMVVSGDHHIGLFALHDIDPNEELFFDYSYNKSQLSEFVYKERKNIKDSSHERVVFTNEPSPASE</sequence>
<dbReference type="AlphaFoldDB" id="A0A7E4WB21"/>
<evidence type="ECO:0000313" key="12">
    <source>
        <dbReference type="WBParaSite" id="Pan_g9542.t1"/>
    </source>
</evidence>
<feature type="region of interest" description="Disordered" evidence="8">
    <location>
        <begin position="1"/>
        <end position="46"/>
    </location>
</feature>
<dbReference type="Proteomes" id="UP000492821">
    <property type="component" value="Unassembled WGS sequence"/>
</dbReference>
<evidence type="ECO:0000256" key="2">
    <source>
        <dbReference type="ARBA" id="ARBA00022603"/>
    </source>
</evidence>
<dbReference type="InterPro" id="IPR046341">
    <property type="entry name" value="SET_dom_sf"/>
</dbReference>
<evidence type="ECO:0000259" key="10">
    <source>
        <dbReference type="PROSITE" id="PS51633"/>
    </source>
</evidence>
<reference evidence="12" key="2">
    <citation type="submission" date="2020-10" db="UniProtKB">
        <authorList>
            <consortium name="WormBaseParasite"/>
        </authorList>
    </citation>
    <scope>IDENTIFICATION</scope>
</reference>
<reference evidence="11" key="1">
    <citation type="journal article" date="2013" name="Genetics">
        <title>The draft genome and transcriptome of Panagrellus redivivus are shaped by the harsh demands of a free-living lifestyle.</title>
        <authorList>
            <person name="Srinivasan J."/>
            <person name="Dillman A.R."/>
            <person name="Macchietto M.G."/>
            <person name="Heikkinen L."/>
            <person name="Lakso M."/>
            <person name="Fracchia K.M."/>
            <person name="Antoshechkin I."/>
            <person name="Mortazavi A."/>
            <person name="Wong G."/>
            <person name="Sternberg P.W."/>
        </authorList>
    </citation>
    <scope>NUCLEOTIDE SEQUENCE [LARGE SCALE GENOMIC DNA]</scope>
    <source>
        <strain evidence="11">MT8872</strain>
    </source>
</reference>
<evidence type="ECO:0000313" key="11">
    <source>
        <dbReference type="Proteomes" id="UP000492821"/>
    </source>
</evidence>
<keyword evidence="2" id="KW-0489">Methyltransferase</keyword>
<comment type="catalytic activity">
    <reaction evidence="7">
        <text>L-lysyl(27)-[histone H3] + 3 S-adenosyl-L-methionine = N(6),N(6),N(6)-trimethyl-L-lysyl(27)-[histone H3] + 3 S-adenosyl-L-homocysteine + 3 H(+)</text>
        <dbReference type="Rhea" id="RHEA:60292"/>
        <dbReference type="Rhea" id="RHEA-COMP:15535"/>
        <dbReference type="Rhea" id="RHEA-COMP:15548"/>
        <dbReference type="ChEBI" id="CHEBI:15378"/>
        <dbReference type="ChEBI" id="CHEBI:29969"/>
        <dbReference type="ChEBI" id="CHEBI:57856"/>
        <dbReference type="ChEBI" id="CHEBI:59789"/>
        <dbReference type="ChEBI" id="CHEBI:61961"/>
        <dbReference type="EC" id="2.1.1.356"/>
    </reaction>
</comment>
<evidence type="ECO:0000256" key="7">
    <source>
        <dbReference type="ARBA" id="ARBA00048568"/>
    </source>
</evidence>
<evidence type="ECO:0000256" key="6">
    <source>
        <dbReference type="ARBA" id="ARBA00023163"/>
    </source>
</evidence>
<dbReference type="GO" id="GO:0035098">
    <property type="term" value="C:ESC/E(Z) complex"/>
    <property type="evidence" value="ECO:0007669"/>
    <property type="project" value="TreeGrafter"/>
</dbReference>
<dbReference type="FunFam" id="2.170.270.10:FF:000001">
    <property type="entry name" value="Putative histone-lysine N-methyltransferase EZH2"/>
    <property type="match status" value="1"/>
</dbReference>
<dbReference type="Gene3D" id="2.170.270.10">
    <property type="entry name" value="SET domain"/>
    <property type="match status" value="1"/>
</dbReference>
<feature type="domain" description="SET" evidence="9">
    <location>
        <begin position="561"/>
        <end position="676"/>
    </location>
</feature>
<dbReference type="InterPro" id="IPR045318">
    <property type="entry name" value="EZH1/2-like"/>
</dbReference>
<evidence type="ECO:0000259" key="9">
    <source>
        <dbReference type="PROSITE" id="PS50280"/>
    </source>
</evidence>
<keyword evidence="3" id="KW-0808">Transferase</keyword>
<dbReference type="PANTHER" id="PTHR45747">
    <property type="entry name" value="HISTONE-LYSINE N-METHYLTRANSFERASE E(Z)"/>
    <property type="match status" value="1"/>
</dbReference>
<protein>
    <recommendedName>
        <fullName evidence="1">[histone H3]-lysine(27) N-trimethyltransferase</fullName>
        <ecNumber evidence="1">2.1.1.356</ecNumber>
    </recommendedName>
</protein>
<keyword evidence="4" id="KW-0949">S-adenosyl-L-methionine</keyword>
<dbReference type="InterPro" id="IPR001214">
    <property type="entry name" value="SET_dom"/>
</dbReference>
<keyword evidence="11" id="KW-1185">Reference proteome</keyword>
<dbReference type="GO" id="GO:0032259">
    <property type="term" value="P:methylation"/>
    <property type="evidence" value="ECO:0007669"/>
    <property type="project" value="UniProtKB-KW"/>
</dbReference>
<dbReference type="GO" id="GO:0031507">
    <property type="term" value="P:heterochromatin formation"/>
    <property type="evidence" value="ECO:0007669"/>
    <property type="project" value="TreeGrafter"/>
</dbReference>
<dbReference type="GO" id="GO:0140951">
    <property type="term" value="F:histone H3K27 trimethyltransferase activity"/>
    <property type="evidence" value="ECO:0007669"/>
    <property type="project" value="UniProtKB-EC"/>
</dbReference>
<feature type="domain" description="CXC" evidence="10">
    <location>
        <begin position="438"/>
        <end position="554"/>
    </location>
</feature>
<dbReference type="GO" id="GO:0003682">
    <property type="term" value="F:chromatin binding"/>
    <property type="evidence" value="ECO:0007669"/>
    <property type="project" value="TreeGrafter"/>
</dbReference>
<evidence type="ECO:0000256" key="1">
    <source>
        <dbReference type="ARBA" id="ARBA00012186"/>
    </source>
</evidence>
<keyword evidence="5" id="KW-0805">Transcription regulation</keyword>
<evidence type="ECO:0000256" key="3">
    <source>
        <dbReference type="ARBA" id="ARBA00022679"/>
    </source>
</evidence>
<dbReference type="SUPFAM" id="SSF82199">
    <property type="entry name" value="SET domain"/>
    <property type="match status" value="1"/>
</dbReference>
<dbReference type="InterPro" id="IPR041355">
    <property type="entry name" value="Pre-SET_CXC"/>
</dbReference>
<feature type="region of interest" description="Disordered" evidence="8">
    <location>
        <begin position="343"/>
        <end position="374"/>
    </location>
</feature>
<name>A0A7E4WB21_PANRE</name>
<evidence type="ECO:0000256" key="5">
    <source>
        <dbReference type="ARBA" id="ARBA00023015"/>
    </source>
</evidence>
<dbReference type="PROSITE" id="PS50280">
    <property type="entry name" value="SET"/>
    <property type="match status" value="1"/>
</dbReference>
<dbReference type="InterPro" id="IPR026489">
    <property type="entry name" value="CXC_dom"/>
</dbReference>
<proteinExistence type="predicted"/>
<dbReference type="PANTHER" id="PTHR45747:SF4">
    <property type="entry name" value="HISTONE-LYSINE N-METHYLTRANSFERASE E(Z)"/>
    <property type="match status" value="1"/>
</dbReference>
<dbReference type="WBParaSite" id="Pan_g9542.t1">
    <property type="protein sequence ID" value="Pan_g9542.t1"/>
    <property type="gene ID" value="Pan_g9542"/>
</dbReference>
<dbReference type="CDD" id="cd10519">
    <property type="entry name" value="SET_EZH"/>
    <property type="match status" value="1"/>
</dbReference>
<evidence type="ECO:0000256" key="8">
    <source>
        <dbReference type="SAM" id="MobiDB-lite"/>
    </source>
</evidence>
<accession>A0A7E4WB21</accession>
<feature type="compositionally biased region" description="Basic and acidic residues" evidence="8">
    <location>
        <begin position="1"/>
        <end position="10"/>
    </location>
</feature>
<dbReference type="EC" id="2.1.1.356" evidence="1"/>
<keyword evidence="6" id="KW-0804">Transcription</keyword>